<evidence type="ECO:0000313" key="4">
    <source>
        <dbReference type="Proteomes" id="UP000701801"/>
    </source>
</evidence>
<dbReference type="SUPFAM" id="SSF81383">
    <property type="entry name" value="F-box domain"/>
    <property type="match status" value="1"/>
</dbReference>
<reference evidence="3" key="1">
    <citation type="submission" date="2021-07" db="EMBL/GenBank/DDBJ databases">
        <authorList>
            <person name="Durling M."/>
        </authorList>
    </citation>
    <scope>NUCLEOTIDE SEQUENCE</scope>
</reference>
<name>A0A9N9LPU1_9HELO</name>
<feature type="compositionally biased region" description="Low complexity" evidence="1">
    <location>
        <begin position="89"/>
        <end position="100"/>
    </location>
</feature>
<feature type="domain" description="F-box" evidence="2">
    <location>
        <begin position="4"/>
        <end position="53"/>
    </location>
</feature>
<dbReference type="InterPro" id="IPR001810">
    <property type="entry name" value="F-box_dom"/>
</dbReference>
<dbReference type="Proteomes" id="UP000701801">
    <property type="component" value="Unassembled WGS sequence"/>
</dbReference>
<dbReference type="InterPro" id="IPR036047">
    <property type="entry name" value="F-box-like_dom_sf"/>
</dbReference>
<gene>
    <name evidence="3" type="ORF">HYALB_00009784</name>
</gene>
<feature type="region of interest" description="Disordered" evidence="1">
    <location>
        <begin position="132"/>
        <end position="151"/>
    </location>
</feature>
<comment type="caution">
    <text evidence="3">The sequence shown here is derived from an EMBL/GenBank/DDBJ whole genome shotgun (WGS) entry which is preliminary data.</text>
</comment>
<dbReference type="CDD" id="cd09917">
    <property type="entry name" value="F-box_SF"/>
    <property type="match status" value="1"/>
</dbReference>
<evidence type="ECO:0000259" key="2">
    <source>
        <dbReference type="PROSITE" id="PS50181"/>
    </source>
</evidence>
<proteinExistence type="predicted"/>
<evidence type="ECO:0000313" key="3">
    <source>
        <dbReference type="EMBL" id="CAG8976990.1"/>
    </source>
</evidence>
<dbReference type="PROSITE" id="PS50181">
    <property type="entry name" value="FBOX"/>
    <property type="match status" value="1"/>
</dbReference>
<organism evidence="3 4">
    <name type="scientific">Hymenoscyphus albidus</name>
    <dbReference type="NCBI Taxonomy" id="595503"/>
    <lineage>
        <taxon>Eukaryota</taxon>
        <taxon>Fungi</taxon>
        <taxon>Dikarya</taxon>
        <taxon>Ascomycota</taxon>
        <taxon>Pezizomycotina</taxon>
        <taxon>Leotiomycetes</taxon>
        <taxon>Helotiales</taxon>
        <taxon>Helotiaceae</taxon>
        <taxon>Hymenoscyphus</taxon>
    </lineage>
</organism>
<feature type="region of interest" description="Disordered" evidence="1">
    <location>
        <begin position="89"/>
        <end position="110"/>
    </location>
</feature>
<evidence type="ECO:0000256" key="1">
    <source>
        <dbReference type="SAM" id="MobiDB-lite"/>
    </source>
</evidence>
<dbReference type="AlphaFoldDB" id="A0A9N9LPU1"/>
<dbReference type="OrthoDB" id="9981546at2759"/>
<sequence length="320" mass="35259">MPPRMGINVLPNEILHTILSTFTTRTILPLTSTSHRFHALILQILKSRLLHAAAHPNHKLILECYHPSAKFYTPYLFCEYLSTPGLSLSSPSSSSGTHPPTHQPKPSEESGLANLSTLHSYFRPIKPLSHRRKALPSHPAGLAGDEWPTPQPLGLSDKHERFVCQDIHLESHELFSQLVTSVNLVKIDPKSGGFVCSAPVGEGLVRVWRWWLGDAKTKGEAGFGGAEAEGEVEGRESRILWGDSKSDIGLVMGVEQIPVPDLQQGAGTGMGVLDREDPPVSYTLRYEGLAIRTVRILLQLEDALGREVGERKAIVMAWKR</sequence>
<dbReference type="EMBL" id="CAJVRM010000199">
    <property type="protein sequence ID" value="CAG8976990.1"/>
    <property type="molecule type" value="Genomic_DNA"/>
</dbReference>
<protein>
    <recommendedName>
        <fullName evidence="2">F-box domain-containing protein</fullName>
    </recommendedName>
</protein>
<accession>A0A9N9LPU1</accession>
<keyword evidence="4" id="KW-1185">Reference proteome</keyword>